<evidence type="ECO:0000259" key="2">
    <source>
        <dbReference type="PROSITE" id="PS50995"/>
    </source>
</evidence>
<dbReference type="CDD" id="cd04301">
    <property type="entry name" value="NAT_SF"/>
    <property type="match status" value="1"/>
</dbReference>
<dbReference type="PANTHER" id="PTHR13947">
    <property type="entry name" value="GNAT FAMILY N-ACETYLTRANSFERASE"/>
    <property type="match status" value="1"/>
</dbReference>
<dbReference type="eggNOG" id="COG1846">
    <property type="taxonomic scope" value="Bacteria"/>
</dbReference>
<feature type="domain" description="N-acetyltransferase" evidence="3">
    <location>
        <begin position="147"/>
        <end position="299"/>
    </location>
</feature>
<dbReference type="InterPro" id="IPR036388">
    <property type="entry name" value="WH-like_DNA-bd_sf"/>
</dbReference>
<dbReference type="GO" id="GO:0003700">
    <property type="term" value="F:DNA-binding transcription factor activity"/>
    <property type="evidence" value="ECO:0007669"/>
    <property type="project" value="InterPro"/>
</dbReference>
<dbReference type="PRINTS" id="PR00598">
    <property type="entry name" value="HTHMARR"/>
</dbReference>
<dbReference type="GeneID" id="93262482"/>
<dbReference type="GO" id="GO:0008080">
    <property type="term" value="F:N-acetyltransferase activity"/>
    <property type="evidence" value="ECO:0007669"/>
    <property type="project" value="InterPro"/>
</dbReference>
<dbReference type="eggNOG" id="COG1246">
    <property type="taxonomic scope" value="Bacteria"/>
</dbReference>
<dbReference type="SUPFAM" id="SSF55729">
    <property type="entry name" value="Acyl-CoA N-acyltransferases (Nat)"/>
    <property type="match status" value="1"/>
</dbReference>
<sequence>MMTQTEFLPLFRRFNRFYANLLARFASDFYNAELTLNEANVLTEIQQTPDITAQQICQSLSMNKGQLSVVLKKFEVAGWLEKTPDEADKRSFKIRLTAQGEAAFVSQRARTDRLLAAELDGLPEAQIVLLAEAAADFEQIYRRAPQLAVVEGGVRDIGFIADLHSKIYTDMGYRPEFQPYVLEALSAFVKNGVKGKIWLAMLGDKRIGTVSLIQHSEEEWQLRWFATDSRYQGLGAGKKLMNTLMAFVRQSGIQRVTLGTVSDLSAARELYRCHGFRLVSETVNTEWKAEAITEETWVWEADYSKPK</sequence>
<dbReference type="EMBL" id="AFHS01000019">
    <property type="protein sequence ID" value="EGK10773.1"/>
    <property type="molecule type" value="Genomic_DNA"/>
</dbReference>
<keyword evidence="1" id="KW-0808">Transferase</keyword>
<keyword evidence="5" id="KW-1185">Reference proteome</keyword>
<dbReference type="Pfam" id="PF00583">
    <property type="entry name" value="Acetyltransf_1"/>
    <property type="match status" value="1"/>
</dbReference>
<dbReference type="InterPro" id="IPR000835">
    <property type="entry name" value="HTH_MarR-typ"/>
</dbReference>
<feature type="domain" description="HTH marR-type" evidence="2">
    <location>
        <begin position="4"/>
        <end position="139"/>
    </location>
</feature>
<protein>
    <submittedName>
        <fullName evidence="4">MarR family transcriptional regulator</fullName>
    </submittedName>
</protein>
<dbReference type="Proteomes" id="UP000004207">
    <property type="component" value="Unassembled WGS sequence"/>
</dbReference>
<dbReference type="Pfam" id="PF12802">
    <property type="entry name" value="MarR_2"/>
    <property type="match status" value="1"/>
</dbReference>
<dbReference type="InterPro" id="IPR016181">
    <property type="entry name" value="Acyl_CoA_acyltransferase"/>
</dbReference>
<evidence type="ECO:0000313" key="4">
    <source>
        <dbReference type="EMBL" id="EGK10773.1"/>
    </source>
</evidence>
<dbReference type="HOGENOM" id="CLU_065219_1_0_4"/>
<dbReference type="InterPro" id="IPR000182">
    <property type="entry name" value="GNAT_dom"/>
</dbReference>
<dbReference type="PROSITE" id="PS51186">
    <property type="entry name" value="GNAT"/>
    <property type="match status" value="1"/>
</dbReference>
<evidence type="ECO:0000313" key="5">
    <source>
        <dbReference type="Proteomes" id="UP000004207"/>
    </source>
</evidence>
<organism evidence="4 5">
    <name type="scientific">Kingella kingae ATCC 23330</name>
    <dbReference type="NCBI Taxonomy" id="887327"/>
    <lineage>
        <taxon>Bacteria</taxon>
        <taxon>Pseudomonadati</taxon>
        <taxon>Pseudomonadota</taxon>
        <taxon>Betaproteobacteria</taxon>
        <taxon>Neisseriales</taxon>
        <taxon>Neisseriaceae</taxon>
        <taxon>Kingella</taxon>
    </lineage>
</organism>
<dbReference type="AlphaFoldDB" id="F5S5S2"/>
<accession>F5S5S2</accession>
<dbReference type="InterPro" id="IPR036390">
    <property type="entry name" value="WH_DNA-bd_sf"/>
</dbReference>
<evidence type="ECO:0000259" key="3">
    <source>
        <dbReference type="PROSITE" id="PS51186"/>
    </source>
</evidence>
<dbReference type="PROSITE" id="PS50995">
    <property type="entry name" value="HTH_MARR_2"/>
    <property type="match status" value="1"/>
</dbReference>
<dbReference type="InterPro" id="IPR050769">
    <property type="entry name" value="NAT_camello-type"/>
</dbReference>
<dbReference type="Gene3D" id="1.10.10.10">
    <property type="entry name" value="Winged helix-like DNA-binding domain superfamily/Winged helix DNA-binding domain"/>
    <property type="match status" value="1"/>
</dbReference>
<gene>
    <name evidence="4" type="ORF">HMPREF0476_0555</name>
</gene>
<dbReference type="PANTHER" id="PTHR13947:SF37">
    <property type="entry name" value="LD18367P"/>
    <property type="match status" value="1"/>
</dbReference>
<evidence type="ECO:0000256" key="1">
    <source>
        <dbReference type="ARBA" id="ARBA00022679"/>
    </source>
</evidence>
<dbReference type="RefSeq" id="WP_003785879.1">
    <property type="nucleotide sequence ID" value="NZ_FOJK01000058.1"/>
</dbReference>
<name>F5S5S2_KINKI</name>
<comment type="caution">
    <text evidence="4">The sequence shown here is derived from an EMBL/GenBank/DDBJ whole genome shotgun (WGS) entry which is preliminary data.</text>
</comment>
<reference evidence="4 5" key="1">
    <citation type="submission" date="2011-04" db="EMBL/GenBank/DDBJ databases">
        <authorList>
            <person name="Muzny D."/>
            <person name="Qin X."/>
            <person name="Deng J."/>
            <person name="Jiang H."/>
            <person name="Liu Y."/>
            <person name="Qu J."/>
            <person name="Song X.-Z."/>
            <person name="Zhang L."/>
            <person name="Thornton R."/>
            <person name="Coyle M."/>
            <person name="Francisco L."/>
            <person name="Jackson L."/>
            <person name="Javaid M."/>
            <person name="Korchina V."/>
            <person name="Kovar C."/>
            <person name="Mata R."/>
            <person name="Mathew T."/>
            <person name="Ngo R."/>
            <person name="Nguyen L."/>
            <person name="Nguyen N."/>
            <person name="Okwuonu G."/>
            <person name="Ongeri F."/>
            <person name="Pham C."/>
            <person name="Simmons D."/>
            <person name="Wilczek-Boney K."/>
            <person name="Hale W."/>
            <person name="Jakkamsetti A."/>
            <person name="Pham P."/>
            <person name="Ruth R."/>
            <person name="San Lucas F."/>
            <person name="Warren J."/>
            <person name="Zhang J."/>
            <person name="Zhao Z."/>
            <person name="Zhou C."/>
            <person name="Zhu D."/>
            <person name="Lee S."/>
            <person name="Bess C."/>
            <person name="Blankenburg K."/>
            <person name="Forbes L."/>
            <person name="Fu Q."/>
            <person name="Gubbala S."/>
            <person name="Hirani K."/>
            <person name="Jayaseelan J.C."/>
            <person name="Lara F."/>
            <person name="Munidasa M."/>
            <person name="Palculict T."/>
            <person name="Patil S."/>
            <person name="Pu L.-L."/>
            <person name="Saada N."/>
            <person name="Tang L."/>
            <person name="Weissenberger G."/>
            <person name="Zhu Y."/>
            <person name="Hemphill L."/>
            <person name="Shang Y."/>
            <person name="Youmans B."/>
            <person name="Ayvaz T."/>
            <person name="Ross M."/>
            <person name="Santibanez J."/>
            <person name="Aqrawi P."/>
            <person name="Gross S."/>
            <person name="Joshi V."/>
            <person name="Fowler G."/>
            <person name="Nazareth L."/>
            <person name="Reid J."/>
            <person name="Worley K."/>
            <person name="Petrosino J."/>
            <person name="Highlander S."/>
            <person name="Gibbs R."/>
        </authorList>
    </citation>
    <scope>NUCLEOTIDE SEQUENCE [LARGE SCALE GENOMIC DNA]</scope>
    <source>
        <strain evidence="4 5">ATCC 23330</strain>
    </source>
</reference>
<dbReference type="SUPFAM" id="SSF46785">
    <property type="entry name" value="Winged helix' DNA-binding domain"/>
    <property type="match status" value="1"/>
</dbReference>
<proteinExistence type="predicted"/>
<dbReference type="SMART" id="SM00347">
    <property type="entry name" value="HTH_MARR"/>
    <property type="match status" value="1"/>
</dbReference>
<dbReference type="Gene3D" id="3.40.630.30">
    <property type="match status" value="1"/>
</dbReference>